<accession>A0A482VHI8</accession>
<sequence length="109" mass="12670">MAFTEDQKKFMLEAYFRNGTKNDGVWQYSIGACYEEFREEFPQEVFDYEKFRQTLHRCLNNWQEAGSIGRKKGSGRPKLRTPEVVENVQNIIGAASRTSIRQLAQQTGL</sequence>
<feature type="non-terminal residue" evidence="1">
    <location>
        <position position="109"/>
    </location>
</feature>
<dbReference type="EMBL" id="QDEB01100096">
    <property type="protein sequence ID" value="RZC32120.1"/>
    <property type="molecule type" value="Genomic_DNA"/>
</dbReference>
<proteinExistence type="predicted"/>
<evidence type="ECO:0000313" key="1">
    <source>
        <dbReference type="EMBL" id="RZC32120.1"/>
    </source>
</evidence>
<evidence type="ECO:0000313" key="2">
    <source>
        <dbReference type="Proteomes" id="UP000292052"/>
    </source>
</evidence>
<protein>
    <recommendedName>
        <fullName evidence="3">DUF4817 domain-containing protein</fullName>
    </recommendedName>
</protein>
<organism evidence="1 2">
    <name type="scientific">Asbolus verrucosus</name>
    <name type="common">Desert ironclad beetle</name>
    <dbReference type="NCBI Taxonomy" id="1661398"/>
    <lineage>
        <taxon>Eukaryota</taxon>
        <taxon>Metazoa</taxon>
        <taxon>Ecdysozoa</taxon>
        <taxon>Arthropoda</taxon>
        <taxon>Hexapoda</taxon>
        <taxon>Insecta</taxon>
        <taxon>Pterygota</taxon>
        <taxon>Neoptera</taxon>
        <taxon>Endopterygota</taxon>
        <taxon>Coleoptera</taxon>
        <taxon>Polyphaga</taxon>
        <taxon>Cucujiformia</taxon>
        <taxon>Tenebrionidae</taxon>
        <taxon>Pimeliinae</taxon>
        <taxon>Asbolus</taxon>
    </lineage>
</organism>
<dbReference type="Proteomes" id="UP000292052">
    <property type="component" value="Unassembled WGS sequence"/>
</dbReference>
<gene>
    <name evidence="1" type="ORF">BDFB_011794</name>
</gene>
<dbReference type="OrthoDB" id="8192496at2759"/>
<name>A0A482VHI8_ASBVE</name>
<reference evidence="1 2" key="1">
    <citation type="submission" date="2017-03" db="EMBL/GenBank/DDBJ databases">
        <title>Genome of the blue death feigning beetle - Asbolus verrucosus.</title>
        <authorList>
            <person name="Rider S.D."/>
        </authorList>
    </citation>
    <scope>NUCLEOTIDE SEQUENCE [LARGE SCALE GENOMIC DNA]</scope>
    <source>
        <strain evidence="1">Butters</strain>
        <tissue evidence="1">Head and leg muscle</tissue>
    </source>
</reference>
<dbReference type="AlphaFoldDB" id="A0A482VHI8"/>
<evidence type="ECO:0008006" key="3">
    <source>
        <dbReference type="Google" id="ProtNLM"/>
    </source>
</evidence>
<keyword evidence="2" id="KW-1185">Reference proteome</keyword>
<comment type="caution">
    <text evidence="1">The sequence shown here is derived from an EMBL/GenBank/DDBJ whole genome shotgun (WGS) entry which is preliminary data.</text>
</comment>